<keyword evidence="9 13" id="KW-0675">Receptor</keyword>
<keyword evidence="5 13" id="KW-0812">Transmembrane</keyword>
<dbReference type="InterPro" id="IPR007960">
    <property type="entry name" value="TAS2R"/>
</dbReference>
<dbReference type="GO" id="GO:0033038">
    <property type="term" value="F:bitter taste receptor activity"/>
    <property type="evidence" value="ECO:0007669"/>
    <property type="project" value="InterPro"/>
</dbReference>
<feature type="transmembrane region" description="Helical" evidence="14">
    <location>
        <begin position="44"/>
        <end position="72"/>
    </location>
</feature>
<dbReference type="EMBL" id="KT012433">
    <property type="protein sequence ID" value="ALG92583.1"/>
    <property type="molecule type" value="Genomic_DNA"/>
</dbReference>
<evidence type="ECO:0000313" key="23">
    <source>
        <dbReference type="EMBL" id="ALG92625.1"/>
    </source>
</evidence>
<evidence type="ECO:0000313" key="20">
    <source>
        <dbReference type="EMBL" id="ALG92601.1"/>
    </source>
</evidence>
<organism evidence="16">
    <name type="scientific">Nannospalax galili</name>
    <name type="common">Northern Israeli blind subterranean mole rat</name>
    <name type="synonym">Spalax galili</name>
    <dbReference type="NCBI Taxonomy" id="1026970"/>
    <lineage>
        <taxon>Eukaryota</taxon>
        <taxon>Metazoa</taxon>
        <taxon>Chordata</taxon>
        <taxon>Craniata</taxon>
        <taxon>Vertebrata</taxon>
        <taxon>Euteleostomi</taxon>
        <taxon>Mammalia</taxon>
        <taxon>Eutheria</taxon>
        <taxon>Euarchontoglires</taxon>
        <taxon>Glires</taxon>
        <taxon>Rodentia</taxon>
        <taxon>Myomorpha</taxon>
        <taxon>Muroidea</taxon>
        <taxon>Spalacidae</taxon>
        <taxon>Spalacinae</taxon>
        <taxon>Nannospalax</taxon>
    </lineage>
</organism>
<dbReference type="AlphaFoldDB" id="A0A0N7FXF1"/>
<evidence type="ECO:0000256" key="4">
    <source>
        <dbReference type="ARBA" id="ARBA00022606"/>
    </source>
</evidence>
<evidence type="ECO:0000313" key="19">
    <source>
        <dbReference type="EMBL" id="ALG92599.1"/>
    </source>
</evidence>
<evidence type="ECO:0000313" key="21">
    <source>
        <dbReference type="EMBL" id="ALG92607.1"/>
    </source>
</evidence>
<evidence type="ECO:0000256" key="6">
    <source>
        <dbReference type="ARBA" id="ARBA00022989"/>
    </source>
</evidence>
<evidence type="ECO:0000256" key="3">
    <source>
        <dbReference type="ARBA" id="ARBA00022480"/>
    </source>
</evidence>
<gene>
    <name evidence="16" type="primary">Tas2r3</name>
</gene>
<feature type="transmembrane region" description="Helical" evidence="14">
    <location>
        <begin position="84"/>
        <end position="109"/>
    </location>
</feature>
<evidence type="ECO:0000313" key="22">
    <source>
        <dbReference type="EMBL" id="ALG92615.1"/>
    </source>
</evidence>
<evidence type="ECO:0000256" key="13">
    <source>
        <dbReference type="RuleBase" id="RU004424"/>
    </source>
</evidence>
<keyword evidence="3 13" id="KW-0919">Taste</keyword>
<protein>
    <recommendedName>
        <fullName evidence="13">Taste receptor type 2</fullName>
    </recommendedName>
</protein>
<evidence type="ECO:0000256" key="7">
    <source>
        <dbReference type="ARBA" id="ARBA00023040"/>
    </source>
</evidence>
<dbReference type="EMBL" id="KT012457">
    <property type="protein sequence ID" value="ALG92607.1"/>
    <property type="molecule type" value="Genomic_DNA"/>
</dbReference>
<feature type="transmembrane region" description="Helical" evidence="14">
    <location>
        <begin position="230"/>
        <end position="250"/>
    </location>
</feature>
<dbReference type="Pfam" id="PF05296">
    <property type="entry name" value="TAS2R"/>
    <property type="match status" value="1"/>
</dbReference>
<evidence type="ECO:0000256" key="12">
    <source>
        <dbReference type="RuleBase" id="RU004423"/>
    </source>
</evidence>
<keyword evidence="10" id="KW-0325">Glycoprotein</keyword>
<feature type="domain" description="G-protein coupled receptors family 1 profile" evidence="15">
    <location>
        <begin position="23"/>
        <end position="243"/>
    </location>
</feature>
<dbReference type="PROSITE" id="PS50262">
    <property type="entry name" value="G_PROTEIN_RECEP_F1_2"/>
    <property type="match status" value="1"/>
</dbReference>
<feature type="transmembrane region" description="Helical" evidence="14">
    <location>
        <begin position="265"/>
        <end position="285"/>
    </location>
</feature>
<keyword evidence="7 13" id="KW-0297">G-protein coupled receptor</keyword>
<comment type="subcellular location">
    <subcellularLocation>
        <location evidence="1 13">Membrane</location>
        <topology evidence="1 13">Multi-pass membrane protein</topology>
    </subcellularLocation>
</comment>
<evidence type="ECO:0000256" key="11">
    <source>
        <dbReference type="ARBA" id="ARBA00023224"/>
    </source>
</evidence>
<feature type="transmembrane region" description="Helical" evidence="14">
    <location>
        <begin position="12"/>
        <end position="32"/>
    </location>
</feature>
<accession>A0A0N7FXF1</accession>
<dbReference type="InterPro" id="IPR017452">
    <property type="entry name" value="GPCR_Rhodpsn_7TM"/>
</dbReference>
<evidence type="ECO:0000256" key="8">
    <source>
        <dbReference type="ARBA" id="ARBA00023136"/>
    </source>
</evidence>
<dbReference type="PANTHER" id="PTHR11394">
    <property type="entry name" value="TASTE RECEPTOR TYPE 2"/>
    <property type="match status" value="1"/>
</dbReference>
<dbReference type="Gene3D" id="1.20.1070.10">
    <property type="entry name" value="Rhodopsin 7-helix transmembrane proteins"/>
    <property type="match status" value="1"/>
</dbReference>
<dbReference type="EMBL" id="KT012465">
    <property type="protein sequence ID" value="ALG92615.1"/>
    <property type="molecule type" value="Genomic_DNA"/>
</dbReference>
<sequence>MTDILNPTLITIVSVGFIIGILGNTFMALVNIMDWVKRRKISSVDLILTALSVSRIAFLCLFTSSLLLSLLYPGSITREKIVRMLSMFFLVTNHFSIWLATCLSIFYFFKIANFSNSLFLYLKWRVEKVVSVTLLMSLLLLFINIVIIYTQMDAWVHGFKANISYSLISSNFVKFSNSLLFTNTMFTFIPFTMSLMTFLLLIFSLLKHLKNMHCKSKGSRDVSTAAHIKALQTVVAFLLLYTLFSLALLLQSQSTYLQMRNPSSLFWGVMGIAFPSGHSCVLIVGNSKLRRASLWCLRCRMKEATLLSS</sequence>
<reference evidence="16" key="1">
    <citation type="journal article" date="2015" name="Proc. Natl. Acad. Sci. U.S.A.">
        <title>Sympatric speciation revealed by genome-wide divergence in the blind mole rat Spalax.</title>
        <authorList>
            <person name="Li K."/>
            <person name="Hong W."/>
            <person name="Jiao H."/>
            <person name="Wang G.D."/>
            <person name="Rodriguez K.A."/>
            <person name="Buffenstein R."/>
            <person name="Zhao Y."/>
            <person name="Nevo E."/>
            <person name="Zhao H."/>
        </authorList>
    </citation>
    <scope>NUCLEOTIDE SEQUENCE</scope>
    <source>
        <strain evidence="18">B10-1</strain>
        <strain evidence="19">B14-1</strain>
        <strain evidence="20">B15-1</strain>
        <strain evidence="16">B6-1</strain>
        <strain evidence="17">B9-1</strain>
        <strain evidence="23">C11-1</strain>
        <strain evidence="24">C12-1</strain>
        <strain evidence="21">C2-1</strain>
        <strain evidence="22">C6-1</strain>
        <tissue evidence="16">Muscle</tissue>
    </source>
</reference>
<evidence type="ECO:0000256" key="9">
    <source>
        <dbReference type="ARBA" id="ARBA00023170"/>
    </source>
</evidence>
<name>A0A0N7FXF1_NANGA</name>
<evidence type="ECO:0000256" key="10">
    <source>
        <dbReference type="ARBA" id="ARBA00023180"/>
    </source>
</evidence>
<evidence type="ECO:0000259" key="15">
    <source>
        <dbReference type="PROSITE" id="PS50262"/>
    </source>
</evidence>
<dbReference type="EMBL" id="KT012439">
    <property type="protein sequence ID" value="ALG92589.1"/>
    <property type="molecule type" value="Genomic_DNA"/>
</dbReference>
<evidence type="ECO:0000256" key="2">
    <source>
        <dbReference type="ARBA" id="ARBA00007376"/>
    </source>
</evidence>
<dbReference type="GO" id="GO:0016020">
    <property type="term" value="C:membrane"/>
    <property type="evidence" value="ECO:0007669"/>
    <property type="project" value="UniProtKB-SubCell"/>
</dbReference>
<evidence type="ECO:0000256" key="1">
    <source>
        <dbReference type="ARBA" id="ARBA00004141"/>
    </source>
</evidence>
<feature type="transmembrane region" description="Helical" evidence="14">
    <location>
        <begin position="185"/>
        <end position="209"/>
    </location>
</feature>
<dbReference type="FunFam" id="1.20.1070.10:FF:000042">
    <property type="entry name" value="Taste receptor type 2 member 7"/>
    <property type="match status" value="1"/>
</dbReference>
<evidence type="ECO:0000313" key="17">
    <source>
        <dbReference type="EMBL" id="ALG92589.1"/>
    </source>
</evidence>
<evidence type="ECO:0000313" key="24">
    <source>
        <dbReference type="EMBL" id="ALG92627.1"/>
    </source>
</evidence>
<dbReference type="PANTHER" id="PTHR11394:SF75">
    <property type="entry name" value="TASTE RECEPTOR TYPE 2 MEMBER 103"/>
    <property type="match status" value="1"/>
</dbReference>
<dbReference type="EMBL" id="KT012451">
    <property type="protein sequence ID" value="ALG92601.1"/>
    <property type="molecule type" value="Genomic_DNA"/>
</dbReference>
<evidence type="ECO:0000256" key="5">
    <source>
        <dbReference type="ARBA" id="ARBA00022692"/>
    </source>
</evidence>
<evidence type="ECO:0000313" key="16">
    <source>
        <dbReference type="EMBL" id="ALG92583.1"/>
    </source>
</evidence>
<dbReference type="GO" id="GO:0004930">
    <property type="term" value="F:G protein-coupled receptor activity"/>
    <property type="evidence" value="ECO:0007669"/>
    <property type="project" value="UniProtKB-KW"/>
</dbReference>
<dbReference type="EMBL" id="KT012449">
    <property type="protein sequence ID" value="ALG92599.1"/>
    <property type="molecule type" value="Genomic_DNA"/>
</dbReference>
<dbReference type="CDD" id="cd15019">
    <property type="entry name" value="7tm_TAS2R14-like"/>
    <property type="match status" value="1"/>
</dbReference>
<dbReference type="SUPFAM" id="SSF81321">
    <property type="entry name" value="Family A G protein-coupled receptor-like"/>
    <property type="match status" value="1"/>
</dbReference>
<keyword evidence="6 14" id="KW-1133">Transmembrane helix</keyword>
<evidence type="ECO:0000313" key="18">
    <source>
        <dbReference type="EMBL" id="ALG92591.1"/>
    </source>
</evidence>
<keyword evidence="11 13" id="KW-0807">Transducer</keyword>
<proteinExistence type="inferred from homology"/>
<feature type="transmembrane region" description="Helical" evidence="14">
    <location>
        <begin position="129"/>
        <end position="149"/>
    </location>
</feature>
<keyword evidence="8 13" id="KW-0472">Membrane</keyword>
<dbReference type="EMBL" id="KT012475">
    <property type="protein sequence ID" value="ALG92625.1"/>
    <property type="molecule type" value="Genomic_DNA"/>
</dbReference>
<evidence type="ECO:0000256" key="14">
    <source>
        <dbReference type="SAM" id="Phobius"/>
    </source>
</evidence>
<comment type="similarity">
    <text evidence="2 12">Belongs to the G-protein coupled receptor T2R family.</text>
</comment>
<dbReference type="EMBL" id="KT012477">
    <property type="protein sequence ID" value="ALG92627.1"/>
    <property type="molecule type" value="Genomic_DNA"/>
</dbReference>
<dbReference type="EMBL" id="KT012441">
    <property type="protein sequence ID" value="ALG92591.1"/>
    <property type="molecule type" value="Genomic_DNA"/>
</dbReference>
<keyword evidence="4 13" id="KW-0716">Sensory transduction</keyword>